<evidence type="ECO:0000313" key="3">
    <source>
        <dbReference type="Proteomes" id="UP001595075"/>
    </source>
</evidence>
<organism evidence="2 3">
    <name type="scientific">Oculimacula yallundae</name>
    <dbReference type="NCBI Taxonomy" id="86028"/>
    <lineage>
        <taxon>Eukaryota</taxon>
        <taxon>Fungi</taxon>
        <taxon>Dikarya</taxon>
        <taxon>Ascomycota</taxon>
        <taxon>Pezizomycotina</taxon>
        <taxon>Leotiomycetes</taxon>
        <taxon>Helotiales</taxon>
        <taxon>Ploettnerulaceae</taxon>
        <taxon>Oculimacula</taxon>
    </lineage>
</organism>
<feature type="transmembrane region" description="Helical" evidence="1">
    <location>
        <begin position="6"/>
        <end position="23"/>
    </location>
</feature>
<keyword evidence="3" id="KW-1185">Reference proteome</keyword>
<evidence type="ECO:0000256" key="1">
    <source>
        <dbReference type="SAM" id="Phobius"/>
    </source>
</evidence>
<sequence>MKRSQVGAIIALSYLCGTIALFWRPNFKLLGRSLLTVTAVCGASAIGGPAAWPACMIASGAALLINIMGSIHAGQPRGNNNSPVKRDGYNWPVVWHDLGNGTVLNYIDAKLFQHGIKHSIWDESGNKFTGTRHASGKAQLTVHIPHDPLTKRNEDVSEIDGVWDETVTTANDDFGQDDANAISNGMSQAFSTGQGDHLCVTLTPENGDAESVNIGVTPMGNGGPSTPYDACGA</sequence>
<keyword evidence="1" id="KW-1133">Transmembrane helix</keyword>
<dbReference type="EMBL" id="JAZHXI010000009">
    <property type="protein sequence ID" value="KAL2068402.1"/>
    <property type="molecule type" value="Genomic_DNA"/>
</dbReference>
<proteinExistence type="predicted"/>
<reference evidence="2 3" key="1">
    <citation type="journal article" date="2024" name="Commun. Biol.">
        <title>Comparative genomic analysis of thermophilic fungi reveals convergent evolutionary adaptations and gene losses.</title>
        <authorList>
            <person name="Steindorff A.S."/>
            <person name="Aguilar-Pontes M.V."/>
            <person name="Robinson A.J."/>
            <person name="Andreopoulos B."/>
            <person name="LaButti K."/>
            <person name="Kuo A."/>
            <person name="Mondo S."/>
            <person name="Riley R."/>
            <person name="Otillar R."/>
            <person name="Haridas S."/>
            <person name="Lipzen A."/>
            <person name="Grimwood J."/>
            <person name="Schmutz J."/>
            <person name="Clum A."/>
            <person name="Reid I.D."/>
            <person name="Moisan M.C."/>
            <person name="Butler G."/>
            <person name="Nguyen T.T.M."/>
            <person name="Dewar K."/>
            <person name="Conant G."/>
            <person name="Drula E."/>
            <person name="Henrissat B."/>
            <person name="Hansel C."/>
            <person name="Singer S."/>
            <person name="Hutchinson M.I."/>
            <person name="de Vries R.P."/>
            <person name="Natvig D.O."/>
            <person name="Powell A.J."/>
            <person name="Tsang A."/>
            <person name="Grigoriev I.V."/>
        </authorList>
    </citation>
    <scope>NUCLEOTIDE SEQUENCE [LARGE SCALE GENOMIC DNA]</scope>
    <source>
        <strain evidence="2 3">CBS 494.80</strain>
    </source>
</reference>
<keyword evidence="1" id="KW-0472">Membrane</keyword>
<dbReference type="Proteomes" id="UP001595075">
    <property type="component" value="Unassembled WGS sequence"/>
</dbReference>
<keyword evidence="1" id="KW-0812">Transmembrane</keyword>
<gene>
    <name evidence="2" type="ORF">VTL71DRAFT_16500</name>
</gene>
<comment type="caution">
    <text evidence="2">The sequence shown here is derived from an EMBL/GenBank/DDBJ whole genome shotgun (WGS) entry which is preliminary data.</text>
</comment>
<accession>A0ABR4CFV4</accession>
<name>A0ABR4CFV4_9HELO</name>
<protein>
    <submittedName>
        <fullName evidence="2">Uncharacterized protein</fullName>
    </submittedName>
</protein>
<evidence type="ECO:0000313" key="2">
    <source>
        <dbReference type="EMBL" id="KAL2068402.1"/>
    </source>
</evidence>